<feature type="region of interest" description="Disordered" evidence="1">
    <location>
        <begin position="50"/>
        <end position="69"/>
    </location>
</feature>
<dbReference type="EMBL" id="JAAMPC010000005">
    <property type="protein sequence ID" value="KAG2312221.1"/>
    <property type="molecule type" value="Genomic_DNA"/>
</dbReference>
<evidence type="ECO:0000256" key="1">
    <source>
        <dbReference type="SAM" id="MobiDB-lite"/>
    </source>
</evidence>
<keyword evidence="3" id="KW-1185">Reference proteome</keyword>
<evidence type="ECO:0000313" key="3">
    <source>
        <dbReference type="Proteomes" id="UP000886595"/>
    </source>
</evidence>
<protein>
    <submittedName>
        <fullName evidence="2">Uncharacterized protein</fullName>
    </submittedName>
</protein>
<organism evidence="2 3">
    <name type="scientific">Brassica carinata</name>
    <name type="common">Ethiopian mustard</name>
    <name type="synonym">Abyssinian cabbage</name>
    <dbReference type="NCBI Taxonomy" id="52824"/>
    <lineage>
        <taxon>Eukaryota</taxon>
        <taxon>Viridiplantae</taxon>
        <taxon>Streptophyta</taxon>
        <taxon>Embryophyta</taxon>
        <taxon>Tracheophyta</taxon>
        <taxon>Spermatophyta</taxon>
        <taxon>Magnoliopsida</taxon>
        <taxon>eudicotyledons</taxon>
        <taxon>Gunneridae</taxon>
        <taxon>Pentapetalae</taxon>
        <taxon>rosids</taxon>
        <taxon>malvids</taxon>
        <taxon>Brassicales</taxon>
        <taxon>Brassicaceae</taxon>
        <taxon>Brassiceae</taxon>
        <taxon>Brassica</taxon>
    </lineage>
</organism>
<comment type="caution">
    <text evidence="2">The sequence shown here is derived from an EMBL/GenBank/DDBJ whole genome shotgun (WGS) entry which is preliminary data.</text>
</comment>
<proteinExistence type="predicted"/>
<accession>A0A8X7VJ44</accession>
<evidence type="ECO:0000313" key="2">
    <source>
        <dbReference type="EMBL" id="KAG2312221.1"/>
    </source>
</evidence>
<reference evidence="2 3" key="1">
    <citation type="submission" date="2020-02" db="EMBL/GenBank/DDBJ databases">
        <authorList>
            <person name="Ma Q."/>
            <person name="Huang Y."/>
            <person name="Song X."/>
            <person name="Pei D."/>
        </authorList>
    </citation>
    <scope>NUCLEOTIDE SEQUENCE [LARGE SCALE GENOMIC DNA]</scope>
    <source>
        <strain evidence="2">Sxm20200214</strain>
        <tissue evidence="2">Leaf</tissue>
    </source>
</reference>
<dbReference type="AlphaFoldDB" id="A0A8X7VJ44"/>
<gene>
    <name evidence="2" type="ORF">Bca52824_023778</name>
</gene>
<dbReference type="Proteomes" id="UP000886595">
    <property type="component" value="Unassembled WGS sequence"/>
</dbReference>
<sequence length="69" mass="7321">MTVGQNGALTTAVGCPTGDSDSGDHIVFELQQRSFSSLSFHHRSLSLSSFQHLSSDDGGSSSRASKLHR</sequence>
<name>A0A8X7VJ44_BRACI</name>
<feature type="region of interest" description="Disordered" evidence="1">
    <location>
        <begin position="1"/>
        <end position="23"/>
    </location>
</feature>
<feature type="compositionally biased region" description="Low complexity" evidence="1">
    <location>
        <begin position="50"/>
        <end position="62"/>
    </location>
</feature>